<organism evidence="2 3">
    <name type="scientific">Plesiocystis pacifica SIR-1</name>
    <dbReference type="NCBI Taxonomy" id="391625"/>
    <lineage>
        <taxon>Bacteria</taxon>
        <taxon>Pseudomonadati</taxon>
        <taxon>Myxococcota</taxon>
        <taxon>Polyangia</taxon>
        <taxon>Nannocystales</taxon>
        <taxon>Nannocystaceae</taxon>
        <taxon>Plesiocystis</taxon>
    </lineage>
</organism>
<reference evidence="2 3" key="1">
    <citation type="submission" date="2007-06" db="EMBL/GenBank/DDBJ databases">
        <authorList>
            <person name="Shimkets L."/>
            <person name="Ferriera S."/>
            <person name="Johnson J."/>
            <person name="Kravitz S."/>
            <person name="Beeson K."/>
            <person name="Sutton G."/>
            <person name="Rogers Y.-H."/>
            <person name="Friedman R."/>
            <person name="Frazier M."/>
            <person name="Venter J.C."/>
        </authorList>
    </citation>
    <scope>NUCLEOTIDE SEQUENCE [LARGE SCALE GENOMIC DNA]</scope>
    <source>
        <strain evidence="2 3">SIR-1</strain>
    </source>
</reference>
<dbReference type="EMBL" id="ABCS01000007">
    <property type="protein sequence ID" value="EDM80812.1"/>
    <property type="molecule type" value="Genomic_DNA"/>
</dbReference>
<dbReference type="InterPro" id="IPR000182">
    <property type="entry name" value="GNAT_dom"/>
</dbReference>
<feature type="domain" description="N-acetyltransferase" evidence="1">
    <location>
        <begin position="9"/>
        <end position="169"/>
    </location>
</feature>
<dbReference type="Pfam" id="PF13302">
    <property type="entry name" value="Acetyltransf_3"/>
    <property type="match status" value="1"/>
</dbReference>
<keyword evidence="3" id="KW-1185">Reference proteome</keyword>
<dbReference type="eggNOG" id="COG1670">
    <property type="taxonomic scope" value="Bacteria"/>
</dbReference>
<sequence length="174" mass="19455">MNAKLDVGLALRPMIEADLPAKVRWANDPRVNEWIGFLERVDLEGTRRWFAGQREDPRITLMTITLDGRAIGYAKLAHGPGPDEGQYCGLAIGEPEYWGRGLGKQAAAEVLRLAFETLGWRRLWGYWPGWNARSIGLHEKLGFVREGQAAHTRRHADGSEHAVWVLAAYASPPS</sequence>
<gene>
    <name evidence="2" type="ORF">PPSIR1_27918</name>
</gene>
<dbReference type="CDD" id="cd04301">
    <property type="entry name" value="NAT_SF"/>
    <property type="match status" value="1"/>
</dbReference>
<dbReference type="RefSeq" id="WP_006969905.1">
    <property type="nucleotide sequence ID" value="NZ_ABCS01000007.1"/>
</dbReference>
<dbReference type="STRING" id="391625.PPSIR1_27918"/>
<dbReference type="PROSITE" id="PS51186">
    <property type="entry name" value="GNAT"/>
    <property type="match status" value="1"/>
</dbReference>
<dbReference type="AlphaFoldDB" id="A6FZK6"/>
<dbReference type="OrthoDB" id="5396834at2"/>
<proteinExistence type="predicted"/>
<dbReference type="PANTHER" id="PTHR43415:SF3">
    <property type="entry name" value="GNAT-FAMILY ACETYLTRANSFERASE"/>
    <property type="match status" value="1"/>
</dbReference>
<dbReference type="Proteomes" id="UP000005801">
    <property type="component" value="Unassembled WGS sequence"/>
</dbReference>
<keyword evidence="2" id="KW-0808">Transferase</keyword>
<dbReference type="GO" id="GO:0016747">
    <property type="term" value="F:acyltransferase activity, transferring groups other than amino-acyl groups"/>
    <property type="evidence" value="ECO:0007669"/>
    <property type="project" value="InterPro"/>
</dbReference>
<evidence type="ECO:0000259" key="1">
    <source>
        <dbReference type="PROSITE" id="PS51186"/>
    </source>
</evidence>
<dbReference type="Gene3D" id="3.40.630.30">
    <property type="match status" value="1"/>
</dbReference>
<name>A6FZK6_9BACT</name>
<dbReference type="InterPro" id="IPR016181">
    <property type="entry name" value="Acyl_CoA_acyltransferase"/>
</dbReference>
<evidence type="ECO:0000313" key="3">
    <source>
        <dbReference type="Proteomes" id="UP000005801"/>
    </source>
</evidence>
<dbReference type="PANTHER" id="PTHR43415">
    <property type="entry name" value="SPERMIDINE N(1)-ACETYLTRANSFERASE"/>
    <property type="match status" value="1"/>
</dbReference>
<dbReference type="SUPFAM" id="SSF55729">
    <property type="entry name" value="Acyl-CoA N-acyltransferases (Nat)"/>
    <property type="match status" value="1"/>
</dbReference>
<evidence type="ECO:0000313" key="2">
    <source>
        <dbReference type="EMBL" id="EDM80812.1"/>
    </source>
</evidence>
<accession>A6FZK6</accession>
<protein>
    <submittedName>
        <fullName evidence="2">Putative acetyltransferase</fullName>
    </submittedName>
</protein>
<comment type="caution">
    <text evidence="2">The sequence shown here is derived from an EMBL/GenBank/DDBJ whole genome shotgun (WGS) entry which is preliminary data.</text>
</comment>